<evidence type="ECO:0000313" key="1">
    <source>
        <dbReference type="EMBL" id="KAK8389482.1"/>
    </source>
</evidence>
<reference evidence="1 2" key="1">
    <citation type="submission" date="2023-03" db="EMBL/GenBank/DDBJ databases">
        <title>High-quality genome of Scylla paramamosain provides insights in environmental adaptation.</title>
        <authorList>
            <person name="Zhang L."/>
        </authorList>
    </citation>
    <scope>NUCLEOTIDE SEQUENCE [LARGE SCALE GENOMIC DNA]</scope>
    <source>
        <strain evidence="1">LZ_2023a</strain>
        <tissue evidence="1">Muscle</tissue>
    </source>
</reference>
<dbReference type="Proteomes" id="UP001487740">
    <property type="component" value="Unassembled WGS sequence"/>
</dbReference>
<protein>
    <submittedName>
        <fullName evidence="1">Uncharacterized protein</fullName>
    </submittedName>
</protein>
<keyword evidence="2" id="KW-1185">Reference proteome</keyword>
<proteinExistence type="predicted"/>
<sequence>MSYPTFEELVARVTDDIKLQDTNMRPSIPPEEAVALSIRYLASGCSLTDLHYRSHFSGAAERGTRGAGATLPRVMSAAMLACKVVMAYCWSLMVCLACWSSGWRLRGTTVVEALGVERGDRRGRGILTGVDVFRDLLVFQTLLLPLLTTDLS</sequence>
<organism evidence="1 2">
    <name type="scientific">Scylla paramamosain</name>
    <name type="common">Mud crab</name>
    <dbReference type="NCBI Taxonomy" id="85552"/>
    <lineage>
        <taxon>Eukaryota</taxon>
        <taxon>Metazoa</taxon>
        <taxon>Ecdysozoa</taxon>
        <taxon>Arthropoda</taxon>
        <taxon>Crustacea</taxon>
        <taxon>Multicrustacea</taxon>
        <taxon>Malacostraca</taxon>
        <taxon>Eumalacostraca</taxon>
        <taxon>Eucarida</taxon>
        <taxon>Decapoda</taxon>
        <taxon>Pleocyemata</taxon>
        <taxon>Brachyura</taxon>
        <taxon>Eubrachyura</taxon>
        <taxon>Portunoidea</taxon>
        <taxon>Portunidae</taxon>
        <taxon>Portuninae</taxon>
        <taxon>Scylla</taxon>
    </lineage>
</organism>
<gene>
    <name evidence="1" type="ORF">O3P69_008881</name>
</gene>
<name>A0AAW0TS98_SCYPA</name>
<comment type="caution">
    <text evidence="1">The sequence shown here is derived from an EMBL/GenBank/DDBJ whole genome shotgun (WGS) entry which is preliminary data.</text>
</comment>
<dbReference type="EMBL" id="JARAKH010000027">
    <property type="protein sequence ID" value="KAK8389482.1"/>
    <property type="molecule type" value="Genomic_DNA"/>
</dbReference>
<evidence type="ECO:0000313" key="2">
    <source>
        <dbReference type="Proteomes" id="UP001487740"/>
    </source>
</evidence>
<dbReference type="AlphaFoldDB" id="A0AAW0TS98"/>
<accession>A0AAW0TS98</accession>